<dbReference type="EnsemblMetazoa" id="G18893.1">
    <property type="protein sequence ID" value="G18893.1:cds"/>
    <property type="gene ID" value="G18893"/>
</dbReference>
<organism evidence="1 2">
    <name type="scientific">Magallana gigas</name>
    <name type="common">Pacific oyster</name>
    <name type="synonym">Crassostrea gigas</name>
    <dbReference type="NCBI Taxonomy" id="29159"/>
    <lineage>
        <taxon>Eukaryota</taxon>
        <taxon>Metazoa</taxon>
        <taxon>Spiralia</taxon>
        <taxon>Lophotrochozoa</taxon>
        <taxon>Mollusca</taxon>
        <taxon>Bivalvia</taxon>
        <taxon>Autobranchia</taxon>
        <taxon>Pteriomorphia</taxon>
        <taxon>Ostreida</taxon>
        <taxon>Ostreoidea</taxon>
        <taxon>Ostreidae</taxon>
        <taxon>Magallana</taxon>
    </lineage>
</organism>
<evidence type="ECO:0000313" key="2">
    <source>
        <dbReference type="Proteomes" id="UP000005408"/>
    </source>
</evidence>
<keyword evidence="2" id="KW-1185">Reference proteome</keyword>
<name>A0A8W8JJT6_MAGGI</name>
<evidence type="ECO:0000313" key="1">
    <source>
        <dbReference type="EnsemblMetazoa" id="G18893.1:cds"/>
    </source>
</evidence>
<dbReference type="Proteomes" id="UP000005408">
    <property type="component" value="Unassembled WGS sequence"/>
</dbReference>
<accession>A0A8W8JJT6</accession>
<protein>
    <submittedName>
        <fullName evidence="1">Uncharacterized protein</fullName>
    </submittedName>
</protein>
<reference evidence="1" key="1">
    <citation type="submission" date="2022-08" db="UniProtKB">
        <authorList>
            <consortium name="EnsemblMetazoa"/>
        </authorList>
    </citation>
    <scope>IDENTIFICATION</scope>
    <source>
        <strain evidence="1">05x7-T-G4-1.051#20</strain>
    </source>
</reference>
<sequence length="110" mass="12327">MGASISCVVMSVLTSFGFPHLKNRNQEEDYIGLAAECFISGVKKRCREEATPIPNIYDEEIGGLRNSECDNAVEDMIRNIPTFQACKSSLYWNRSTTSKEDINLEGPWST</sequence>
<dbReference type="AlphaFoldDB" id="A0A8W8JJT6"/>
<proteinExistence type="predicted"/>